<evidence type="ECO:0000256" key="1">
    <source>
        <dbReference type="ARBA" id="ARBA00022729"/>
    </source>
</evidence>
<evidence type="ECO:0000256" key="2">
    <source>
        <dbReference type="SAM" id="MobiDB-lite"/>
    </source>
</evidence>
<dbReference type="RefSeq" id="WP_116047326.1">
    <property type="nucleotide sequence ID" value="NZ_QUBQ01000003.1"/>
</dbReference>
<keyword evidence="6" id="KW-1185">Reference proteome</keyword>
<dbReference type="Gene3D" id="2.60.40.1240">
    <property type="match status" value="1"/>
</dbReference>
<evidence type="ECO:0000313" key="6">
    <source>
        <dbReference type="Proteomes" id="UP000261905"/>
    </source>
</evidence>
<feature type="compositionally biased region" description="Low complexity" evidence="2">
    <location>
        <begin position="41"/>
        <end position="52"/>
    </location>
</feature>
<comment type="caution">
    <text evidence="5">The sequence shown here is derived from an EMBL/GenBank/DDBJ whole genome shotgun (WGS) entry which is preliminary data.</text>
</comment>
<feature type="signal peptide" evidence="3">
    <location>
        <begin position="1"/>
        <end position="19"/>
    </location>
</feature>
<sequence>MKKSYLFLMMALIVAVVTACGGTSKDSSSTDGSNKALNSQEPSTEPTVEPTVEPTPEPTPEPETTYAPGEKFTFGDWEVNLESFAFDQKVTDKYMSSSADEGNKFLVLNFALTNNGTSAAQFKSMFDGVSIKAIFKDNYEYNTSMTMIDGDLSNESVKPLSTKKGFIVVEVPDSVAEAGDSLVLQLSLDKEEAKITLR</sequence>
<organism evidence="5 6">
    <name type="scientific">Paenibacillus paeoniae</name>
    <dbReference type="NCBI Taxonomy" id="2292705"/>
    <lineage>
        <taxon>Bacteria</taxon>
        <taxon>Bacillati</taxon>
        <taxon>Bacillota</taxon>
        <taxon>Bacilli</taxon>
        <taxon>Bacillales</taxon>
        <taxon>Paenibacillaceae</taxon>
        <taxon>Paenibacillus</taxon>
    </lineage>
</organism>
<proteinExistence type="predicted"/>
<evidence type="ECO:0000313" key="5">
    <source>
        <dbReference type="EMBL" id="REK74170.1"/>
    </source>
</evidence>
<evidence type="ECO:0000259" key="4">
    <source>
        <dbReference type="Pfam" id="PF11611"/>
    </source>
</evidence>
<dbReference type="InterPro" id="IPR029051">
    <property type="entry name" value="DUF4352"/>
</dbReference>
<name>A0A371PFJ2_9BACL</name>
<feature type="chain" id="PRO_5039297322" evidence="3">
    <location>
        <begin position="20"/>
        <end position="198"/>
    </location>
</feature>
<gene>
    <name evidence="5" type="ORF">DX130_16605</name>
</gene>
<accession>A0A371PFJ2</accession>
<dbReference type="Pfam" id="PF11611">
    <property type="entry name" value="DUF4352"/>
    <property type="match status" value="1"/>
</dbReference>
<protein>
    <submittedName>
        <fullName evidence="5">DUF4352 domain-containing protein</fullName>
    </submittedName>
</protein>
<dbReference type="AlphaFoldDB" id="A0A371PFJ2"/>
<dbReference type="InterPro" id="IPR029050">
    <property type="entry name" value="Immunoprotect_excell_Ig-like"/>
</dbReference>
<feature type="compositionally biased region" description="Low complexity" evidence="2">
    <location>
        <begin position="24"/>
        <end position="33"/>
    </location>
</feature>
<dbReference type="EMBL" id="QUBQ01000003">
    <property type="protein sequence ID" value="REK74170.1"/>
    <property type="molecule type" value="Genomic_DNA"/>
</dbReference>
<evidence type="ECO:0000256" key="3">
    <source>
        <dbReference type="SAM" id="SignalP"/>
    </source>
</evidence>
<dbReference type="Proteomes" id="UP000261905">
    <property type="component" value="Unassembled WGS sequence"/>
</dbReference>
<feature type="domain" description="DUF4352" evidence="4">
    <location>
        <begin position="69"/>
        <end position="176"/>
    </location>
</feature>
<dbReference type="OrthoDB" id="2658377at2"/>
<keyword evidence="1 3" id="KW-0732">Signal</keyword>
<reference evidence="5 6" key="1">
    <citation type="submission" date="2018-08" db="EMBL/GenBank/DDBJ databases">
        <title>Paenibacillus sp. M4BSY-1, whole genome shotgun sequence.</title>
        <authorList>
            <person name="Tuo L."/>
        </authorList>
    </citation>
    <scope>NUCLEOTIDE SEQUENCE [LARGE SCALE GENOMIC DNA]</scope>
    <source>
        <strain evidence="5 6">M4BSY-1</strain>
    </source>
</reference>
<feature type="region of interest" description="Disordered" evidence="2">
    <location>
        <begin position="24"/>
        <end position="69"/>
    </location>
</feature>
<dbReference type="PROSITE" id="PS51257">
    <property type="entry name" value="PROKAR_LIPOPROTEIN"/>
    <property type="match status" value="1"/>
</dbReference>